<name>A0ABN9SQU2_9DINO</name>
<protein>
    <recommendedName>
        <fullName evidence="2">Reverse transcriptase domain-containing protein</fullName>
    </recommendedName>
</protein>
<feature type="region of interest" description="Disordered" evidence="1">
    <location>
        <begin position="864"/>
        <end position="884"/>
    </location>
</feature>
<evidence type="ECO:0000259" key="2">
    <source>
        <dbReference type="Pfam" id="PF00078"/>
    </source>
</evidence>
<feature type="non-terminal residue" evidence="3">
    <location>
        <position position="1"/>
    </location>
</feature>
<dbReference type="Pfam" id="PF00078">
    <property type="entry name" value="RVT_1"/>
    <property type="match status" value="1"/>
</dbReference>
<gene>
    <name evidence="3" type="ORF">PCOR1329_LOCUS31739</name>
</gene>
<dbReference type="PANTHER" id="PTHR19446">
    <property type="entry name" value="REVERSE TRANSCRIPTASES"/>
    <property type="match status" value="1"/>
</dbReference>
<reference evidence="3" key="1">
    <citation type="submission" date="2023-10" db="EMBL/GenBank/DDBJ databases">
        <authorList>
            <person name="Chen Y."/>
            <person name="Shah S."/>
            <person name="Dougan E. K."/>
            <person name="Thang M."/>
            <person name="Chan C."/>
        </authorList>
    </citation>
    <scope>NUCLEOTIDE SEQUENCE [LARGE SCALE GENOMIC DNA]</scope>
</reference>
<organism evidence="3 4">
    <name type="scientific">Prorocentrum cordatum</name>
    <dbReference type="NCBI Taxonomy" id="2364126"/>
    <lineage>
        <taxon>Eukaryota</taxon>
        <taxon>Sar</taxon>
        <taxon>Alveolata</taxon>
        <taxon>Dinophyceae</taxon>
        <taxon>Prorocentrales</taxon>
        <taxon>Prorocentraceae</taxon>
        <taxon>Prorocentrum</taxon>
    </lineage>
</organism>
<evidence type="ECO:0000313" key="3">
    <source>
        <dbReference type="EMBL" id="CAK0834272.1"/>
    </source>
</evidence>
<evidence type="ECO:0000313" key="4">
    <source>
        <dbReference type="Proteomes" id="UP001189429"/>
    </source>
</evidence>
<comment type="caution">
    <text evidence="3">The sequence shown here is derived from an EMBL/GenBank/DDBJ whole genome shotgun (WGS) entry which is preliminary data.</text>
</comment>
<feature type="compositionally biased region" description="Acidic residues" evidence="1">
    <location>
        <begin position="756"/>
        <end position="765"/>
    </location>
</feature>
<proteinExistence type="predicted"/>
<dbReference type="InterPro" id="IPR036691">
    <property type="entry name" value="Endo/exonu/phosph_ase_sf"/>
</dbReference>
<feature type="region of interest" description="Disordered" evidence="1">
    <location>
        <begin position="744"/>
        <end position="770"/>
    </location>
</feature>
<dbReference type="InterPro" id="IPR000477">
    <property type="entry name" value="RT_dom"/>
</dbReference>
<dbReference type="Gene3D" id="3.60.10.10">
    <property type="entry name" value="Endonuclease/exonuclease/phosphatase"/>
    <property type="match status" value="1"/>
</dbReference>
<sequence length="1116" mass="123455">GIRLTRKGSTERDIYVMNGYAPLNEVSHAKTGVVHHEKAAQHRQLQSQFWDTCHAALRQIPQRVTLLLTLDANAAMSPSLPYVGFAGQRRQFAATSANGSRLLEVLEDFHMTALNTFGKSTRQNGTWKHTTGKGWTTIEYVCTRLNGSYGIRAAPLRTILVSMGGYRDHRPVETLVYAGLRAKRAADPRPDRWNREAMVSDLQDLKGRWQEECGEMLCYATPPEYFNAIEHTVIEAAAPDYVLQPTQTQRPELTDATLALIANKHAIQKRMAYCSDPSSPRAVYLQALHDEAAKRAAKAVRAERRQRLASTAAEAEAADANMNLRELHSVTRRLAPKPAAPVITVTSPTTGGACMGAEEEIVVRGEVFCNIFGGTQINMDSPGGPIGIPPRDDARIGTYTVDDVTRAIAKMPNYKSAPVLKLPSLVTTGDLTATGTKPTFEADGSVIELWKLCAAETAPVLHGAFQACQALGHAAQRFKDVETVSLRKPKGDGKNAKDHYRTINLINHIGKVYMNVTAMPPLRNLASKLSYAQFGALAGRSTRDAIAIVAEVIRRYRLHGRAPRLGSTTVPGMLMAVMIDLEKAFDLIDRDDIWQALEALAARREVRLTVEELHEGTCYIARGIRTNRPARKLLIPRGVRQGSVEGPILFVAVYDPLTRRLGQSRHDFEFPEITVIFDPSLRNLRHSHGLSGGEGEEALKVSPVKFVDDLIALTIVEAFDAVSRFLEFLKAEITKGKMKGVLRPALPDLQQKEQPEDSVQDPEDPEAQRDPAKLIRAVVFGRFNFEGPKHKEINSLPGVLQKDLRTLNQYPLALGSAGPKGLDNHLFSVHGKYANPADLAEDQLRALKCPHCLIKFSRKDTLRGPNHQDLPLPPRGKSRTPMWGLKSAKQWKKPKIDLALPEDTAELDANDKLQTLRCRLKLLHEAAQQLLARDDNFTLAVAEGSEQEKTLEHSYQTTVTTPARGIPHGLQYVTTLWMIVLHKAEELQIVEDPAPHDQVEQPAKVPVSTQIDTIVTKVVRSHQKVSLDMVADALNNFMGTPAASLADGTSYRIENNQVRWIWAPTIHIDLKYALTAARVHEDTPELSIQQLLPLKQDDELAGPLAAEATTKKPKTE</sequence>
<evidence type="ECO:0000256" key="1">
    <source>
        <dbReference type="SAM" id="MobiDB-lite"/>
    </source>
</evidence>
<dbReference type="EMBL" id="CAUYUJ010012603">
    <property type="protein sequence ID" value="CAK0834272.1"/>
    <property type="molecule type" value="Genomic_DNA"/>
</dbReference>
<dbReference type="Proteomes" id="UP001189429">
    <property type="component" value="Unassembled WGS sequence"/>
</dbReference>
<keyword evidence="4" id="KW-1185">Reference proteome</keyword>
<feature type="domain" description="Reverse transcriptase" evidence="2">
    <location>
        <begin position="492"/>
        <end position="710"/>
    </location>
</feature>
<accession>A0ABN9SQU2</accession>